<evidence type="ECO:0000313" key="3">
    <source>
        <dbReference type="EMBL" id="CAI9934629.1"/>
    </source>
</evidence>
<keyword evidence="2" id="KW-0677">Repeat</keyword>
<dbReference type="SMART" id="SM00369">
    <property type="entry name" value="LRR_TYP"/>
    <property type="match status" value="7"/>
</dbReference>
<dbReference type="InterPro" id="IPR032675">
    <property type="entry name" value="LRR_dom_sf"/>
</dbReference>
<dbReference type="SUPFAM" id="SSF52058">
    <property type="entry name" value="L domain-like"/>
    <property type="match status" value="1"/>
</dbReference>
<evidence type="ECO:0000256" key="1">
    <source>
        <dbReference type="ARBA" id="ARBA00022614"/>
    </source>
</evidence>
<evidence type="ECO:0000313" key="5">
    <source>
        <dbReference type="Proteomes" id="UP001642409"/>
    </source>
</evidence>
<evidence type="ECO:0000313" key="4">
    <source>
        <dbReference type="EMBL" id="CAL6106897.1"/>
    </source>
</evidence>
<dbReference type="PROSITE" id="PS51450">
    <property type="entry name" value="LRR"/>
    <property type="match status" value="8"/>
</dbReference>
<name>A0AA86TZP0_9EUKA</name>
<dbReference type="Proteomes" id="UP001642409">
    <property type="component" value="Unassembled WGS sequence"/>
</dbReference>
<dbReference type="PANTHER" id="PTHR46652">
    <property type="entry name" value="LEUCINE-RICH REPEAT AND IQ DOMAIN-CONTAINING PROTEIN 1-RELATED"/>
    <property type="match status" value="1"/>
</dbReference>
<dbReference type="AlphaFoldDB" id="A0AA86TZP0"/>
<sequence>MPQLTKLLKYITNQTQNLTIDHYQNRIYNKSLEIQYETVKSFDFVEQLDIQQLTLIKCSQVRFKRVPAHLKSLRIDQSSLRWFPDYNQLRNLHFLEICDSDLYNISSFKHLTNLQHLNLNDNKIGQIKSISYMENLTKLELDGNKISSIQNLQKLTKLKVLSLCNNKISDISTLKHLSNLTELNLGWNKLQDITAIANLQDLKILSLNNNNIQNIKILYNLKHILELDLRENQLVDISPIYNLKHLRQLLATGNMITDISVLSYLHWLETVYLDHNKIQNIQALAQLQTLIFTINVSHNYIQNLSPLLNRNYHDDKQDTFVQYSFESSVSSTQNNIDALKDLSDSKENSFQSSNNIGQHIVEYLNRLNNEILIKKRDINRILTEHQLKPTQLETIFAHKLDAIVNIWKQFVNIKNNQSQFKQQTQKFQNKIYKKVSKHAKLYLSITEKIISILRQTNQFYTSLDLQ</sequence>
<gene>
    <name evidence="3" type="ORF">HINF_LOCUS22274</name>
    <name evidence="4" type="ORF">HINF_LOCUS74060</name>
</gene>
<proteinExistence type="predicted"/>
<dbReference type="SMART" id="SM00365">
    <property type="entry name" value="LRR_SD22"/>
    <property type="match status" value="7"/>
</dbReference>
<dbReference type="Pfam" id="PF12799">
    <property type="entry name" value="LRR_4"/>
    <property type="match status" value="2"/>
</dbReference>
<dbReference type="PANTHER" id="PTHR46652:SF3">
    <property type="entry name" value="LEUCINE-RICH REPEAT-CONTAINING PROTEIN 9"/>
    <property type="match status" value="1"/>
</dbReference>
<dbReference type="EMBL" id="CAXDID020000620">
    <property type="protein sequence ID" value="CAL6106897.1"/>
    <property type="molecule type" value="Genomic_DNA"/>
</dbReference>
<evidence type="ECO:0000256" key="2">
    <source>
        <dbReference type="ARBA" id="ARBA00022737"/>
    </source>
</evidence>
<dbReference type="InterPro" id="IPR025875">
    <property type="entry name" value="Leu-rich_rpt_4"/>
</dbReference>
<dbReference type="InterPro" id="IPR003591">
    <property type="entry name" value="Leu-rich_rpt_typical-subtyp"/>
</dbReference>
<dbReference type="InterPro" id="IPR050836">
    <property type="entry name" value="SDS22/Internalin_LRR"/>
</dbReference>
<reference evidence="4 5" key="2">
    <citation type="submission" date="2024-07" db="EMBL/GenBank/DDBJ databases">
        <authorList>
            <person name="Akdeniz Z."/>
        </authorList>
    </citation>
    <scope>NUCLEOTIDE SEQUENCE [LARGE SCALE GENOMIC DNA]</scope>
</reference>
<organism evidence="3">
    <name type="scientific">Hexamita inflata</name>
    <dbReference type="NCBI Taxonomy" id="28002"/>
    <lineage>
        <taxon>Eukaryota</taxon>
        <taxon>Metamonada</taxon>
        <taxon>Diplomonadida</taxon>
        <taxon>Hexamitidae</taxon>
        <taxon>Hexamitinae</taxon>
        <taxon>Hexamita</taxon>
    </lineage>
</organism>
<dbReference type="EMBL" id="CATOUU010000577">
    <property type="protein sequence ID" value="CAI9934629.1"/>
    <property type="molecule type" value="Genomic_DNA"/>
</dbReference>
<reference evidence="3" key="1">
    <citation type="submission" date="2023-06" db="EMBL/GenBank/DDBJ databases">
        <authorList>
            <person name="Kurt Z."/>
        </authorList>
    </citation>
    <scope>NUCLEOTIDE SEQUENCE</scope>
</reference>
<dbReference type="InterPro" id="IPR001611">
    <property type="entry name" value="Leu-rich_rpt"/>
</dbReference>
<accession>A0AA86TZP0</accession>
<comment type="caution">
    <text evidence="3">The sequence shown here is derived from an EMBL/GenBank/DDBJ whole genome shotgun (WGS) entry which is preliminary data.</text>
</comment>
<dbReference type="Gene3D" id="3.80.10.10">
    <property type="entry name" value="Ribonuclease Inhibitor"/>
    <property type="match status" value="1"/>
</dbReference>
<keyword evidence="1" id="KW-0433">Leucine-rich repeat</keyword>
<keyword evidence="5" id="KW-1185">Reference proteome</keyword>
<protein>
    <submittedName>
        <fullName evidence="3">Leucine-rich repeat domain-containing protein</fullName>
    </submittedName>
    <submittedName>
        <fullName evidence="4">Leucine-rich_repeat domain-containing protein</fullName>
    </submittedName>
</protein>